<sequence>MPILCPITAIDFNSEITDFNEKLQAEYSEQEKEFENKASQLIASSTKVRSSAPNRSDQIRFY</sequence>
<reference evidence="2 3" key="1">
    <citation type="submission" date="2016-04" db="EMBL/GenBank/DDBJ databases">
        <title>Genome analyses suggest a sexual origin of heterokaryosis in a supposedly ancient asexual fungus.</title>
        <authorList>
            <person name="Ropars J."/>
            <person name="Sedzielewska K."/>
            <person name="Noel J."/>
            <person name="Charron P."/>
            <person name="Farinelli L."/>
            <person name="Marton T."/>
            <person name="Kruger M."/>
            <person name="Pelin A."/>
            <person name="Brachmann A."/>
            <person name="Corradi N."/>
        </authorList>
    </citation>
    <scope>NUCLEOTIDE SEQUENCE [LARGE SCALE GENOMIC DNA]</scope>
    <source>
        <strain evidence="2 3">C2</strain>
    </source>
</reference>
<dbReference type="Proteomes" id="UP000233469">
    <property type="component" value="Unassembled WGS sequence"/>
</dbReference>
<reference evidence="2 3" key="2">
    <citation type="submission" date="2017-10" db="EMBL/GenBank/DDBJ databases">
        <title>Extensive intraspecific genome diversity in a model arbuscular mycorrhizal fungus.</title>
        <authorList>
            <person name="Chen E.C.H."/>
            <person name="Morin E."/>
            <person name="Baudet D."/>
            <person name="Noel J."/>
            <person name="Ndikumana S."/>
            <person name="Charron P."/>
            <person name="St-Onge C."/>
            <person name="Giorgi J."/>
            <person name="Grigoriev I.V."/>
            <person name="Roux C."/>
            <person name="Martin F.M."/>
            <person name="Corradi N."/>
        </authorList>
    </citation>
    <scope>NUCLEOTIDE SEQUENCE [LARGE SCALE GENOMIC DNA]</scope>
    <source>
        <strain evidence="2 3">C2</strain>
    </source>
</reference>
<evidence type="ECO:0000313" key="3">
    <source>
        <dbReference type="Proteomes" id="UP000233469"/>
    </source>
</evidence>
<accession>A0A2N1MAJ4</accession>
<proteinExistence type="predicted"/>
<evidence type="ECO:0000256" key="1">
    <source>
        <dbReference type="SAM" id="Coils"/>
    </source>
</evidence>
<evidence type="ECO:0000313" key="2">
    <source>
        <dbReference type="EMBL" id="PKK58673.1"/>
    </source>
</evidence>
<feature type="coiled-coil region" evidence="1">
    <location>
        <begin position="13"/>
        <end position="40"/>
    </location>
</feature>
<organism evidence="2 3">
    <name type="scientific">Rhizophagus irregularis</name>
    <dbReference type="NCBI Taxonomy" id="588596"/>
    <lineage>
        <taxon>Eukaryota</taxon>
        <taxon>Fungi</taxon>
        <taxon>Fungi incertae sedis</taxon>
        <taxon>Mucoromycota</taxon>
        <taxon>Glomeromycotina</taxon>
        <taxon>Glomeromycetes</taxon>
        <taxon>Glomerales</taxon>
        <taxon>Glomeraceae</taxon>
        <taxon>Rhizophagus</taxon>
    </lineage>
</organism>
<name>A0A2N1MAJ4_9GLOM</name>
<comment type="caution">
    <text evidence="2">The sequence shown here is derived from an EMBL/GenBank/DDBJ whole genome shotgun (WGS) entry which is preliminary data.</text>
</comment>
<keyword evidence="1" id="KW-0175">Coiled coil</keyword>
<dbReference type="AlphaFoldDB" id="A0A2N1MAJ4"/>
<dbReference type="EMBL" id="LLXL01003454">
    <property type="protein sequence ID" value="PKK58673.1"/>
    <property type="molecule type" value="Genomic_DNA"/>
</dbReference>
<protein>
    <submittedName>
        <fullName evidence="2">Uncharacterized protein</fullName>
    </submittedName>
</protein>
<gene>
    <name evidence="2" type="ORF">RhiirC2_795946</name>
</gene>